<protein>
    <submittedName>
        <fullName evidence="1">2365_t:CDS:1</fullName>
    </submittedName>
</protein>
<dbReference type="EMBL" id="CAJVPK010000030">
    <property type="protein sequence ID" value="CAG8435175.1"/>
    <property type="molecule type" value="Genomic_DNA"/>
</dbReference>
<evidence type="ECO:0000313" key="2">
    <source>
        <dbReference type="Proteomes" id="UP000789706"/>
    </source>
</evidence>
<evidence type="ECO:0000313" key="1">
    <source>
        <dbReference type="EMBL" id="CAG8435175.1"/>
    </source>
</evidence>
<organism evidence="1 2">
    <name type="scientific">Diversispora eburnea</name>
    <dbReference type="NCBI Taxonomy" id="1213867"/>
    <lineage>
        <taxon>Eukaryota</taxon>
        <taxon>Fungi</taxon>
        <taxon>Fungi incertae sedis</taxon>
        <taxon>Mucoromycota</taxon>
        <taxon>Glomeromycotina</taxon>
        <taxon>Glomeromycetes</taxon>
        <taxon>Diversisporales</taxon>
        <taxon>Diversisporaceae</taxon>
        <taxon>Diversispora</taxon>
    </lineage>
</organism>
<dbReference type="AlphaFoldDB" id="A0A9N8UXX1"/>
<name>A0A9N8UXX1_9GLOM</name>
<gene>
    <name evidence="1" type="ORF">DEBURN_LOCUS836</name>
</gene>
<accession>A0A9N8UXX1</accession>
<comment type="caution">
    <text evidence="1">The sequence shown here is derived from an EMBL/GenBank/DDBJ whole genome shotgun (WGS) entry which is preliminary data.</text>
</comment>
<dbReference type="Proteomes" id="UP000789706">
    <property type="component" value="Unassembled WGS sequence"/>
</dbReference>
<reference evidence="1" key="1">
    <citation type="submission" date="2021-06" db="EMBL/GenBank/DDBJ databases">
        <authorList>
            <person name="Kallberg Y."/>
            <person name="Tangrot J."/>
            <person name="Rosling A."/>
        </authorList>
    </citation>
    <scope>NUCLEOTIDE SEQUENCE</scope>
    <source>
        <strain evidence="1">AZ414A</strain>
    </source>
</reference>
<sequence length="74" mass="8138">MDKARKIAIIPIKNAIRITTSIITAVGGFSDVVVSEVTKFCDVVVTGDEGLFVIVVCRVNISGEFTYEFTYEFT</sequence>
<proteinExistence type="predicted"/>
<keyword evidence="2" id="KW-1185">Reference proteome</keyword>